<dbReference type="EMBL" id="CAJVQA010007287">
    <property type="protein sequence ID" value="CAG8654371.1"/>
    <property type="molecule type" value="Genomic_DNA"/>
</dbReference>
<proteinExistence type="predicted"/>
<dbReference type="Proteomes" id="UP000789759">
    <property type="component" value="Unassembled WGS sequence"/>
</dbReference>
<organism evidence="1 2">
    <name type="scientific">Cetraspora pellucida</name>
    <dbReference type="NCBI Taxonomy" id="1433469"/>
    <lineage>
        <taxon>Eukaryota</taxon>
        <taxon>Fungi</taxon>
        <taxon>Fungi incertae sedis</taxon>
        <taxon>Mucoromycota</taxon>
        <taxon>Glomeromycotina</taxon>
        <taxon>Glomeromycetes</taxon>
        <taxon>Diversisporales</taxon>
        <taxon>Gigasporaceae</taxon>
        <taxon>Cetraspora</taxon>
    </lineage>
</organism>
<protein>
    <submittedName>
        <fullName evidence="1">17511_t:CDS:1</fullName>
    </submittedName>
</protein>
<evidence type="ECO:0000313" key="1">
    <source>
        <dbReference type="EMBL" id="CAG8654371.1"/>
    </source>
</evidence>
<keyword evidence="2" id="KW-1185">Reference proteome</keyword>
<evidence type="ECO:0000313" key="2">
    <source>
        <dbReference type="Proteomes" id="UP000789759"/>
    </source>
</evidence>
<dbReference type="AlphaFoldDB" id="A0A9N9DVM7"/>
<name>A0A9N9DVM7_9GLOM</name>
<gene>
    <name evidence="1" type="ORF">CPELLU_LOCUS9495</name>
</gene>
<accession>A0A9N9DVM7</accession>
<comment type="caution">
    <text evidence="1">The sequence shown here is derived from an EMBL/GenBank/DDBJ whole genome shotgun (WGS) entry which is preliminary data.</text>
</comment>
<reference evidence="1" key="1">
    <citation type="submission" date="2021-06" db="EMBL/GenBank/DDBJ databases">
        <authorList>
            <person name="Kallberg Y."/>
            <person name="Tangrot J."/>
            <person name="Rosling A."/>
        </authorList>
    </citation>
    <scope>NUCLEOTIDE SEQUENCE</scope>
    <source>
        <strain evidence="1">FL966</strain>
    </source>
</reference>
<sequence length="221" mass="25787">MQKPSHSKTQIYSQVYDPKKIHLNQTLFLKRYNNIWGYNYDFNKGFKFNFCNNCHSCYQHSKDTNFSSPNANYISIEDSDSSTNSSSPNNDSDYILPNNKNSDLHLKLEAKVIINIKNSISIPTKWFTIDPYEFDIFYCDLINHICKHLNNNNIDKDNFEITYKVNGHEQELSDEDSDSNKKILKTKSKKKSKSNYIPKESNLITNKTILAKIASQLQLKY</sequence>